<proteinExistence type="predicted"/>
<accession>A0A0F9FLD9</accession>
<name>A0A0F9FLD9_9ZZZZ</name>
<sequence>MNAEIIWEEVSEVSEIKEDVHDMKEGMERDWKIAMAIGLAAIQLESSDYKKIALYLGIPREWVRAPHGRLKEQGMLLEGGVVSGDKSMKDGDGTAWILWSGVGAGVFECTSA</sequence>
<organism evidence="1">
    <name type="scientific">marine sediment metagenome</name>
    <dbReference type="NCBI Taxonomy" id="412755"/>
    <lineage>
        <taxon>unclassified sequences</taxon>
        <taxon>metagenomes</taxon>
        <taxon>ecological metagenomes</taxon>
    </lineage>
</organism>
<comment type="caution">
    <text evidence="1">The sequence shown here is derived from an EMBL/GenBank/DDBJ whole genome shotgun (WGS) entry which is preliminary data.</text>
</comment>
<dbReference type="EMBL" id="LAZR01029944">
    <property type="protein sequence ID" value="KKL58090.1"/>
    <property type="molecule type" value="Genomic_DNA"/>
</dbReference>
<reference evidence="1" key="1">
    <citation type="journal article" date="2015" name="Nature">
        <title>Complex archaea that bridge the gap between prokaryotes and eukaryotes.</title>
        <authorList>
            <person name="Spang A."/>
            <person name="Saw J.H."/>
            <person name="Jorgensen S.L."/>
            <person name="Zaremba-Niedzwiedzka K."/>
            <person name="Martijn J."/>
            <person name="Lind A.E."/>
            <person name="van Eijk R."/>
            <person name="Schleper C."/>
            <person name="Guy L."/>
            <person name="Ettema T.J."/>
        </authorList>
    </citation>
    <scope>NUCLEOTIDE SEQUENCE</scope>
</reference>
<evidence type="ECO:0000313" key="1">
    <source>
        <dbReference type="EMBL" id="KKL58090.1"/>
    </source>
</evidence>
<protein>
    <submittedName>
        <fullName evidence="1">Uncharacterized protein</fullName>
    </submittedName>
</protein>
<dbReference type="AlphaFoldDB" id="A0A0F9FLD9"/>
<gene>
    <name evidence="1" type="ORF">LCGC14_2228890</name>
</gene>